<evidence type="ECO:0000256" key="5">
    <source>
        <dbReference type="ARBA" id="ARBA00023136"/>
    </source>
</evidence>
<feature type="non-terminal residue" evidence="7">
    <location>
        <position position="99"/>
    </location>
</feature>
<protein>
    <submittedName>
        <fullName evidence="7">Mesothelin-like</fullName>
    </submittedName>
</protein>
<evidence type="ECO:0000256" key="6">
    <source>
        <dbReference type="ARBA" id="ARBA00023180"/>
    </source>
</evidence>
<feature type="non-terminal residue" evidence="7">
    <location>
        <position position="1"/>
    </location>
</feature>
<keyword evidence="8" id="KW-1185">Reference proteome</keyword>
<comment type="similarity">
    <text evidence="2">Belongs to the mesothelin family.</text>
</comment>
<dbReference type="GO" id="GO:0009986">
    <property type="term" value="C:cell surface"/>
    <property type="evidence" value="ECO:0007669"/>
    <property type="project" value="TreeGrafter"/>
</dbReference>
<evidence type="ECO:0000313" key="8">
    <source>
        <dbReference type="Proteomes" id="UP000053620"/>
    </source>
</evidence>
<accession>A0A094L5D1</accession>
<proteinExistence type="inferred from homology"/>
<gene>
    <name evidence="7" type="ORF">N321_07969</name>
</gene>
<dbReference type="AlphaFoldDB" id="A0A094L5D1"/>
<evidence type="ECO:0000256" key="3">
    <source>
        <dbReference type="ARBA" id="ARBA00022729"/>
    </source>
</evidence>
<name>A0A094L5D1_ANTCR</name>
<dbReference type="GO" id="GO:0016020">
    <property type="term" value="C:membrane"/>
    <property type="evidence" value="ECO:0007669"/>
    <property type="project" value="UniProtKB-SubCell"/>
</dbReference>
<dbReference type="GO" id="GO:0007160">
    <property type="term" value="P:cell-matrix adhesion"/>
    <property type="evidence" value="ECO:0007669"/>
    <property type="project" value="TreeGrafter"/>
</dbReference>
<dbReference type="InterPro" id="IPR010335">
    <property type="entry name" value="Mesothelin"/>
</dbReference>
<organism evidence="7 8">
    <name type="scientific">Antrostomus carolinensis</name>
    <name type="common">Chuck-will's-widow</name>
    <name type="synonym">Caprimulgus carolinensis</name>
    <dbReference type="NCBI Taxonomy" id="279965"/>
    <lineage>
        <taxon>Eukaryota</taxon>
        <taxon>Metazoa</taxon>
        <taxon>Chordata</taxon>
        <taxon>Craniata</taxon>
        <taxon>Vertebrata</taxon>
        <taxon>Euteleostomi</taxon>
        <taxon>Archelosauria</taxon>
        <taxon>Archosauria</taxon>
        <taxon>Dinosauria</taxon>
        <taxon>Saurischia</taxon>
        <taxon>Theropoda</taxon>
        <taxon>Coelurosauria</taxon>
        <taxon>Aves</taxon>
        <taxon>Neognathae</taxon>
        <taxon>Neoaves</taxon>
        <taxon>Strisores</taxon>
        <taxon>Caprimulgiformes</taxon>
        <taxon>Caprimulgidae</taxon>
        <taxon>Antrostomus</taxon>
    </lineage>
</organism>
<dbReference type="PANTHER" id="PTHR23412">
    <property type="entry name" value="STEREOCILIN RELATED"/>
    <property type="match status" value="1"/>
</dbReference>
<keyword evidence="3" id="KW-0732">Signal</keyword>
<comment type="subcellular location">
    <subcellularLocation>
        <location evidence="1">Membrane</location>
    </subcellularLocation>
</comment>
<evidence type="ECO:0000256" key="4">
    <source>
        <dbReference type="ARBA" id="ARBA00022889"/>
    </source>
</evidence>
<dbReference type="PANTHER" id="PTHR23412:SF15">
    <property type="entry name" value="MESOTHELIN-LIKE PROTEIN"/>
    <property type="match status" value="1"/>
</dbReference>
<dbReference type="Pfam" id="PF06060">
    <property type="entry name" value="Mesothelin"/>
    <property type="match status" value="1"/>
</dbReference>
<evidence type="ECO:0000256" key="1">
    <source>
        <dbReference type="ARBA" id="ARBA00004370"/>
    </source>
</evidence>
<evidence type="ECO:0000313" key="7">
    <source>
        <dbReference type="EMBL" id="KFZ66578.1"/>
    </source>
</evidence>
<evidence type="ECO:0000256" key="2">
    <source>
        <dbReference type="ARBA" id="ARBA00011016"/>
    </source>
</evidence>
<reference evidence="7 8" key="1">
    <citation type="submission" date="2014-04" db="EMBL/GenBank/DDBJ databases">
        <title>Genome evolution of avian class.</title>
        <authorList>
            <person name="Zhang G."/>
            <person name="Li C."/>
        </authorList>
    </citation>
    <scope>NUCLEOTIDE SEQUENCE [LARGE SCALE GENOMIC DNA]</scope>
    <source>
        <strain evidence="7">BGI_N321</strain>
    </source>
</reference>
<sequence length="99" mass="10438">EQLSSLGVLVCDMEPETITASDSSILENLKLCPALTGTQQDALNAVLLRGDTTYGDPSSWDLQTLQNLGPLVLALNQTTLSLVAEAARDAFGRSIAAAY</sequence>
<dbReference type="InterPro" id="IPR026664">
    <property type="entry name" value="Stereocilin-rel"/>
</dbReference>
<dbReference type="Proteomes" id="UP000053620">
    <property type="component" value="Unassembled WGS sequence"/>
</dbReference>
<keyword evidence="6" id="KW-0325">Glycoprotein</keyword>
<keyword evidence="5" id="KW-0472">Membrane</keyword>
<dbReference type="EMBL" id="KL362798">
    <property type="protein sequence ID" value="KFZ66578.1"/>
    <property type="molecule type" value="Genomic_DNA"/>
</dbReference>
<keyword evidence="4" id="KW-0130">Cell adhesion</keyword>